<keyword evidence="4" id="KW-1185">Reference proteome</keyword>
<proteinExistence type="predicted"/>
<feature type="compositionally biased region" description="Polar residues" evidence="1">
    <location>
        <begin position="66"/>
        <end position="97"/>
    </location>
</feature>
<dbReference type="SMART" id="SM00554">
    <property type="entry name" value="FAS1"/>
    <property type="match status" value="1"/>
</dbReference>
<gene>
    <name evidence="3" type="ORF">BLX24_09450</name>
</gene>
<feature type="compositionally biased region" description="Polar residues" evidence="1">
    <location>
        <begin position="133"/>
        <end position="143"/>
    </location>
</feature>
<dbReference type="EMBL" id="MORL01000004">
    <property type="protein sequence ID" value="OIN59210.1"/>
    <property type="molecule type" value="Genomic_DNA"/>
</dbReference>
<dbReference type="AlphaFoldDB" id="A0A1S2VLC2"/>
<dbReference type="PANTHER" id="PTHR10900:SF77">
    <property type="entry name" value="FI19380P1"/>
    <property type="match status" value="1"/>
</dbReference>
<dbReference type="Pfam" id="PF02469">
    <property type="entry name" value="Fasciclin"/>
    <property type="match status" value="1"/>
</dbReference>
<feature type="compositionally biased region" description="Low complexity" evidence="1">
    <location>
        <begin position="115"/>
        <end position="132"/>
    </location>
</feature>
<feature type="region of interest" description="Disordered" evidence="1">
    <location>
        <begin position="34"/>
        <end position="184"/>
    </location>
</feature>
<name>A0A1S2VLC2_9BACT</name>
<feature type="compositionally biased region" description="Basic and acidic residues" evidence="1">
    <location>
        <begin position="40"/>
        <end position="64"/>
    </location>
</feature>
<dbReference type="RefSeq" id="WP_071502894.1">
    <property type="nucleotide sequence ID" value="NZ_MORL01000004.1"/>
</dbReference>
<evidence type="ECO:0000256" key="1">
    <source>
        <dbReference type="SAM" id="MobiDB-lite"/>
    </source>
</evidence>
<dbReference type="Gene3D" id="2.30.180.10">
    <property type="entry name" value="FAS1 domain"/>
    <property type="match status" value="1"/>
</dbReference>
<dbReference type="InterPro" id="IPR036378">
    <property type="entry name" value="FAS1_dom_sf"/>
</dbReference>
<feature type="compositionally biased region" description="Basic and acidic residues" evidence="1">
    <location>
        <begin position="160"/>
        <end position="169"/>
    </location>
</feature>
<dbReference type="PROSITE" id="PS50213">
    <property type="entry name" value="FAS1"/>
    <property type="match status" value="1"/>
</dbReference>
<reference evidence="3 4" key="1">
    <citation type="submission" date="2016-10" db="EMBL/GenBank/DDBJ databases">
        <title>Arsenicibacter rosenii gen. nov., sp. nov., an efficient arsenic-methylating bacterium isolated from an arsenic-contaminated paddy soil.</title>
        <authorList>
            <person name="Huang K."/>
        </authorList>
    </citation>
    <scope>NUCLEOTIDE SEQUENCE [LARGE SCALE GENOMIC DNA]</scope>
    <source>
        <strain evidence="3 4">SM-1</strain>
    </source>
</reference>
<feature type="compositionally biased region" description="Low complexity" evidence="1">
    <location>
        <begin position="144"/>
        <end position="154"/>
    </location>
</feature>
<feature type="domain" description="FAS1" evidence="2">
    <location>
        <begin position="197"/>
        <end position="342"/>
    </location>
</feature>
<dbReference type="Proteomes" id="UP000181790">
    <property type="component" value="Unassembled WGS sequence"/>
</dbReference>
<evidence type="ECO:0000259" key="2">
    <source>
        <dbReference type="PROSITE" id="PS50213"/>
    </source>
</evidence>
<dbReference type="GO" id="GO:0005615">
    <property type="term" value="C:extracellular space"/>
    <property type="evidence" value="ECO:0007669"/>
    <property type="project" value="TreeGrafter"/>
</dbReference>
<dbReference type="InterPro" id="IPR050904">
    <property type="entry name" value="Adhesion/Biosynth-related"/>
</dbReference>
<dbReference type="InterPro" id="IPR000782">
    <property type="entry name" value="FAS1_domain"/>
</dbReference>
<accession>A0A1S2VLC2</accession>
<dbReference type="OrthoDB" id="1119934at2"/>
<evidence type="ECO:0000313" key="3">
    <source>
        <dbReference type="EMBL" id="OIN59210.1"/>
    </source>
</evidence>
<dbReference type="SUPFAM" id="SSF82153">
    <property type="entry name" value="FAS1 domain"/>
    <property type="match status" value="1"/>
</dbReference>
<feature type="compositionally biased region" description="Polar residues" evidence="1">
    <location>
        <begin position="104"/>
        <end position="114"/>
    </location>
</feature>
<comment type="caution">
    <text evidence="3">The sequence shown here is derived from an EMBL/GenBank/DDBJ whole genome shotgun (WGS) entry which is preliminary data.</text>
</comment>
<organism evidence="3 4">
    <name type="scientific">Arsenicibacter rosenii</name>
    <dbReference type="NCBI Taxonomy" id="1750698"/>
    <lineage>
        <taxon>Bacteria</taxon>
        <taxon>Pseudomonadati</taxon>
        <taxon>Bacteroidota</taxon>
        <taxon>Cytophagia</taxon>
        <taxon>Cytophagales</taxon>
        <taxon>Spirosomataceae</taxon>
        <taxon>Arsenicibacter</taxon>
    </lineage>
</organism>
<dbReference type="PANTHER" id="PTHR10900">
    <property type="entry name" value="PERIOSTIN-RELATED"/>
    <property type="match status" value="1"/>
</dbReference>
<protein>
    <recommendedName>
        <fullName evidence="2">FAS1 domain-containing protein</fullName>
    </recommendedName>
</protein>
<evidence type="ECO:0000313" key="4">
    <source>
        <dbReference type="Proteomes" id="UP000181790"/>
    </source>
</evidence>
<sequence length="350" mass="37246">MKQIILSGLLSGGLLLAGQSLYAQIIPESQINQESGTTLTDKKQSKQEKKALRKRERDERRMQRGMDNNSRAKTNPSTADYTVNNPSSPPSGQQVNKSMEAGVGQNQDASYRQESVNSGNMMNNSNVSNYNSQQVTVPSTGVNATPAATAALPAESVSPKSEESPDLKKRGATGTGTAISKAVTTAPTVPTDVASPRSTVGDFTSSQPDYTTLQNALQAVNLDQTLKGAGPYTLFAPSNAAFKKLPVQTQNTMLEGRNRDALTQTLKYHVVAGTIDAGELTRQIKANQGKAQLKTLNGGILTAMLTSHNKIILLDENGQTALIDTPDERQANGIVHGITAVLTPKKSNNP</sequence>